<feature type="active site" description="Proton donor/acceptor" evidence="9">
    <location>
        <position position="203"/>
    </location>
</feature>
<dbReference type="SUPFAM" id="SSF55166">
    <property type="entry name" value="Hedgehog/DD-peptidase"/>
    <property type="match status" value="1"/>
</dbReference>
<feature type="site" description="Transition state stabilizer" evidence="9">
    <location>
        <position position="78"/>
    </location>
</feature>
<evidence type="ECO:0000256" key="7">
    <source>
        <dbReference type="ARBA" id="ARBA00023049"/>
    </source>
</evidence>
<dbReference type="AlphaFoldDB" id="G5JCN1"/>
<comment type="caution">
    <text evidence="11">The sequence shown here is derived from an EMBL/GenBank/DDBJ whole genome shotgun (WGS) entry which is preliminary data.</text>
</comment>
<feature type="binding site" evidence="9">
    <location>
        <position position="141"/>
    </location>
    <ligand>
        <name>Zn(2+)</name>
        <dbReference type="ChEBI" id="CHEBI:29105"/>
        <note>catalytic</note>
    </ligand>
</feature>
<dbReference type="InterPro" id="IPR009045">
    <property type="entry name" value="Zn_M74/Hedgehog-like"/>
</dbReference>
<evidence type="ECO:0000256" key="2">
    <source>
        <dbReference type="ARBA" id="ARBA00022670"/>
    </source>
</evidence>
<proteinExistence type="inferred from homology"/>
<reference evidence="11 12" key="1">
    <citation type="journal article" date="2011" name="Front. Microbiol.">
        <title>Two Strains of Crocosphaera watsonii with Highly Conserved Genomes are Distinguished by Strain-Specific Features.</title>
        <authorList>
            <person name="Bench S.R."/>
            <person name="Ilikchyan I.N."/>
            <person name="Tripp H.J."/>
            <person name="Zehr J.P."/>
        </authorList>
    </citation>
    <scope>NUCLEOTIDE SEQUENCE [LARGE SCALE GENOMIC DNA]</scope>
    <source>
        <strain evidence="11 12">WH 0003</strain>
    </source>
</reference>
<feature type="binding site" evidence="9">
    <location>
        <position position="206"/>
    </location>
    <ligand>
        <name>Zn(2+)</name>
        <dbReference type="ChEBI" id="CHEBI:29105"/>
        <note>catalytic</note>
    </ligand>
</feature>
<organism evidence="11 12">
    <name type="scientific">Crocosphaera watsonii WH 0003</name>
    <dbReference type="NCBI Taxonomy" id="423471"/>
    <lineage>
        <taxon>Bacteria</taxon>
        <taxon>Bacillati</taxon>
        <taxon>Cyanobacteriota</taxon>
        <taxon>Cyanophyceae</taxon>
        <taxon>Oscillatoriophycideae</taxon>
        <taxon>Chroococcales</taxon>
        <taxon>Aphanothecaceae</taxon>
        <taxon>Crocosphaera</taxon>
    </lineage>
</organism>
<comment type="catalytic activity">
    <reaction evidence="1 9 10">
        <text>D-alanyl-D-alanine + H2O = 2 D-alanine</text>
        <dbReference type="Rhea" id="RHEA:20661"/>
        <dbReference type="ChEBI" id="CHEBI:15377"/>
        <dbReference type="ChEBI" id="CHEBI:57416"/>
        <dbReference type="ChEBI" id="CHEBI:57822"/>
        <dbReference type="EC" id="3.4.13.22"/>
    </reaction>
</comment>
<gene>
    <name evidence="11" type="ORF">CWATWH0003_5184</name>
</gene>
<dbReference type="GO" id="GO:0008237">
    <property type="term" value="F:metallopeptidase activity"/>
    <property type="evidence" value="ECO:0007669"/>
    <property type="project" value="UniProtKB-KW"/>
</dbReference>
<dbReference type="GO" id="GO:0006508">
    <property type="term" value="P:proteolysis"/>
    <property type="evidence" value="ECO:0007669"/>
    <property type="project" value="UniProtKB-KW"/>
</dbReference>
<comment type="function">
    <text evidence="9 10">Catalyzes hydrolysis of the D-alanyl-D-alanine dipeptide.</text>
</comment>
<dbReference type="CDD" id="cd14843">
    <property type="entry name" value="D-Ala-D-Ala_dipeptidase_like"/>
    <property type="match status" value="1"/>
</dbReference>
<evidence type="ECO:0000256" key="4">
    <source>
        <dbReference type="ARBA" id="ARBA00022801"/>
    </source>
</evidence>
<dbReference type="Pfam" id="PF01427">
    <property type="entry name" value="Peptidase_M15"/>
    <property type="match status" value="1"/>
</dbReference>
<name>G5JCN1_CROWT</name>
<evidence type="ECO:0000313" key="12">
    <source>
        <dbReference type="Proteomes" id="UP000003477"/>
    </source>
</evidence>
<dbReference type="Proteomes" id="UP000003477">
    <property type="component" value="Unassembled WGS sequence"/>
</dbReference>
<evidence type="ECO:0000256" key="8">
    <source>
        <dbReference type="ARBA" id="ARBA00023316"/>
    </source>
</evidence>
<dbReference type="GeneID" id="88768512"/>
<comment type="similarity">
    <text evidence="9 10">Belongs to the peptidase M15D family.</text>
</comment>
<dbReference type="GO" id="GO:0160237">
    <property type="term" value="F:D-Ala-D-Ala dipeptidase activity"/>
    <property type="evidence" value="ECO:0007669"/>
    <property type="project" value="UniProtKB-EC"/>
</dbReference>
<evidence type="ECO:0000256" key="5">
    <source>
        <dbReference type="ARBA" id="ARBA00022833"/>
    </source>
</evidence>
<dbReference type="HAMAP" id="MF_01924">
    <property type="entry name" value="A_A_dipeptidase"/>
    <property type="match status" value="1"/>
</dbReference>
<keyword evidence="7 9" id="KW-0482">Metalloprotease</keyword>
<dbReference type="PIRSF" id="PIRSF026671">
    <property type="entry name" value="AA_dipeptidase"/>
    <property type="match status" value="1"/>
</dbReference>
<dbReference type="PANTHER" id="PTHR43126:SF2">
    <property type="entry name" value="D-ALANYL-D-ALANINE DIPEPTIDASE"/>
    <property type="match status" value="1"/>
</dbReference>
<keyword evidence="4 9" id="KW-0378">Hydrolase</keyword>
<keyword evidence="2 9" id="KW-0645">Protease</keyword>
<evidence type="ECO:0000313" key="11">
    <source>
        <dbReference type="EMBL" id="EHJ10052.1"/>
    </source>
</evidence>
<dbReference type="GO" id="GO:0008270">
    <property type="term" value="F:zinc ion binding"/>
    <property type="evidence" value="ECO:0007669"/>
    <property type="project" value="UniProtKB-UniRule"/>
</dbReference>
<keyword evidence="3 9" id="KW-0479">Metal-binding</keyword>
<accession>G5JCN1</accession>
<feature type="binding site" evidence="9">
    <location>
        <position position="134"/>
    </location>
    <ligand>
        <name>Zn(2+)</name>
        <dbReference type="ChEBI" id="CHEBI:29105"/>
        <note>catalytic</note>
    </ligand>
</feature>
<comment type="cofactor">
    <cofactor evidence="9">
        <name>Zn(2+)</name>
        <dbReference type="ChEBI" id="CHEBI:29105"/>
    </cofactor>
    <text evidence="9">Binds 1 zinc ion per subunit.</text>
</comment>
<dbReference type="PANTHER" id="PTHR43126">
    <property type="entry name" value="D-ALANYL-D-ALANINE DIPEPTIDASE"/>
    <property type="match status" value="1"/>
</dbReference>
<sequence>MKPYQSIPIQDCGEALISIPLERFSVEKPHPYQKLGASYGQKSPYYLRSRVIETLIEAQRNLQQQYLGWKIHIFDAYRPVAVQRFMVDYTFTSLLQEKGLNLEQLSPEQQENLWQQVYQIWAVPSDDLGTPPPHSTGAAVDITLMDDQGQLLDMGGEIDELSQRSHPDYYANQIDSKGKIYHQRRELLNHIMTQVGFLRHPGEWWHFSLGDQMWAWQSQRAMAYYGRVING</sequence>
<dbReference type="Gene3D" id="3.30.1380.10">
    <property type="match status" value="1"/>
</dbReference>
<dbReference type="PATRIC" id="fig|423471.3.peg.4845"/>
<dbReference type="GO" id="GO:0071555">
    <property type="term" value="P:cell wall organization"/>
    <property type="evidence" value="ECO:0007669"/>
    <property type="project" value="UniProtKB-KW"/>
</dbReference>
<keyword evidence="8 10" id="KW-0961">Cell wall biogenesis/degradation</keyword>
<evidence type="ECO:0000256" key="10">
    <source>
        <dbReference type="PIRNR" id="PIRNR026671"/>
    </source>
</evidence>
<evidence type="ECO:0000256" key="6">
    <source>
        <dbReference type="ARBA" id="ARBA00022997"/>
    </source>
</evidence>
<dbReference type="RefSeq" id="WP_007312961.1">
    <property type="nucleotide sequence ID" value="NZ_AESD01000794.1"/>
</dbReference>
<dbReference type="EMBL" id="AESD01000794">
    <property type="protein sequence ID" value="EHJ10052.1"/>
    <property type="molecule type" value="Genomic_DNA"/>
</dbReference>
<dbReference type="EC" id="3.4.13.22" evidence="9 10"/>
<evidence type="ECO:0000256" key="1">
    <source>
        <dbReference type="ARBA" id="ARBA00001362"/>
    </source>
</evidence>
<dbReference type="InterPro" id="IPR000755">
    <property type="entry name" value="A_A_dipeptidase"/>
</dbReference>
<protein>
    <recommendedName>
        <fullName evidence="9 10">D-alanyl-D-alanine dipeptidase</fullName>
        <shortName evidence="9 10">D-Ala-D-Ala dipeptidase</shortName>
        <ecNumber evidence="9 10">3.4.13.22</ecNumber>
    </recommendedName>
</protein>
<evidence type="ECO:0000256" key="9">
    <source>
        <dbReference type="HAMAP-Rule" id="MF_01924"/>
    </source>
</evidence>
<keyword evidence="6 9" id="KW-0224">Dipeptidase</keyword>
<evidence type="ECO:0000256" key="3">
    <source>
        <dbReference type="ARBA" id="ARBA00022723"/>
    </source>
</evidence>
<keyword evidence="5 9" id="KW-0862">Zinc</keyword>